<protein>
    <recommendedName>
        <fullName evidence="4">HTH araC/xylS-type domain-containing protein</fullName>
    </recommendedName>
</protein>
<dbReference type="PROSITE" id="PS01124">
    <property type="entry name" value="HTH_ARAC_FAMILY_2"/>
    <property type="match status" value="1"/>
</dbReference>
<dbReference type="RefSeq" id="WP_146882871.1">
    <property type="nucleotide sequence ID" value="NZ_BJXB01000003.1"/>
</dbReference>
<dbReference type="InterPro" id="IPR009057">
    <property type="entry name" value="Homeodomain-like_sf"/>
</dbReference>
<dbReference type="EMBL" id="BJXB01000003">
    <property type="protein sequence ID" value="GEM45412.1"/>
    <property type="molecule type" value="Genomic_DNA"/>
</dbReference>
<organism evidence="5 6">
    <name type="scientific">Deinococcus cellulosilyticus (strain DSM 18568 / NBRC 106333 / KACC 11606 / 5516J-15)</name>
    <dbReference type="NCBI Taxonomy" id="1223518"/>
    <lineage>
        <taxon>Bacteria</taxon>
        <taxon>Thermotogati</taxon>
        <taxon>Deinococcota</taxon>
        <taxon>Deinococci</taxon>
        <taxon>Deinococcales</taxon>
        <taxon>Deinococcaceae</taxon>
        <taxon>Deinococcus</taxon>
    </lineage>
</organism>
<dbReference type="PRINTS" id="PR00032">
    <property type="entry name" value="HTHARAC"/>
</dbReference>
<dbReference type="AlphaFoldDB" id="A0A511MXU3"/>
<dbReference type="InterPro" id="IPR020449">
    <property type="entry name" value="Tscrpt_reg_AraC-type_HTH"/>
</dbReference>
<evidence type="ECO:0000256" key="3">
    <source>
        <dbReference type="ARBA" id="ARBA00023163"/>
    </source>
</evidence>
<dbReference type="GO" id="GO:0003700">
    <property type="term" value="F:DNA-binding transcription factor activity"/>
    <property type="evidence" value="ECO:0007669"/>
    <property type="project" value="InterPro"/>
</dbReference>
<evidence type="ECO:0000259" key="4">
    <source>
        <dbReference type="PROSITE" id="PS01124"/>
    </source>
</evidence>
<gene>
    <name evidence="5" type="ORF">DC3_10470</name>
</gene>
<reference evidence="5 6" key="1">
    <citation type="submission" date="2019-07" db="EMBL/GenBank/DDBJ databases">
        <title>Whole genome shotgun sequence of Deinococcus cellulosilyticus NBRC 106333.</title>
        <authorList>
            <person name="Hosoyama A."/>
            <person name="Uohara A."/>
            <person name="Ohji S."/>
            <person name="Ichikawa N."/>
        </authorList>
    </citation>
    <scope>NUCLEOTIDE SEQUENCE [LARGE SCALE GENOMIC DNA]</scope>
    <source>
        <strain evidence="5 6">NBRC 106333</strain>
    </source>
</reference>
<accession>A0A511MXU3</accession>
<dbReference type="SMART" id="SM00342">
    <property type="entry name" value="HTH_ARAC"/>
    <property type="match status" value="1"/>
</dbReference>
<keyword evidence="1" id="KW-0805">Transcription regulation</keyword>
<keyword evidence="3" id="KW-0804">Transcription</keyword>
<evidence type="ECO:0000256" key="2">
    <source>
        <dbReference type="ARBA" id="ARBA00023125"/>
    </source>
</evidence>
<comment type="caution">
    <text evidence="5">The sequence shown here is derived from an EMBL/GenBank/DDBJ whole genome shotgun (WGS) entry which is preliminary data.</text>
</comment>
<dbReference type="GO" id="GO:0043565">
    <property type="term" value="F:sequence-specific DNA binding"/>
    <property type="evidence" value="ECO:0007669"/>
    <property type="project" value="InterPro"/>
</dbReference>
<keyword evidence="6" id="KW-1185">Reference proteome</keyword>
<proteinExistence type="predicted"/>
<dbReference type="InterPro" id="IPR018062">
    <property type="entry name" value="HTH_AraC-typ_CS"/>
</dbReference>
<dbReference type="SUPFAM" id="SSF46689">
    <property type="entry name" value="Homeodomain-like"/>
    <property type="match status" value="2"/>
</dbReference>
<dbReference type="PROSITE" id="PS00041">
    <property type="entry name" value="HTH_ARAC_FAMILY_1"/>
    <property type="match status" value="1"/>
</dbReference>
<name>A0A511MXU3_DEIC1</name>
<dbReference type="PANTHER" id="PTHR46796:SF2">
    <property type="entry name" value="TRANSCRIPTIONAL REGULATORY PROTEIN"/>
    <property type="match status" value="1"/>
</dbReference>
<evidence type="ECO:0000313" key="5">
    <source>
        <dbReference type="EMBL" id="GEM45412.1"/>
    </source>
</evidence>
<dbReference type="OrthoDB" id="9816344at2"/>
<keyword evidence="2" id="KW-0238">DNA-binding</keyword>
<dbReference type="Proteomes" id="UP000321306">
    <property type="component" value="Unassembled WGS sequence"/>
</dbReference>
<dbReference type="InterPro" id="IPR018060">
    <property type="entry name" value="HTH_AraC"/>
</dbReference>
<dbReference type="InterPro" id="IPR050204">
    <property type="entry name" value="AraC_XylS_family_regulators"/>
</dbReference>
<dbReference type="Gene3D" id="1.10.10.60">
    <property type="entry name" value="Homeodomain-like"/>
    <property type="match status" value="2"/>
</dbReference>
<sequence length="279" mass="31979">MTPGWILHACQRSEDYEAFSEEGGLSIKTMHGFGTQYQVGRQLLGLNQGRYLVLNAGQPYTVQVPRGVESFCMFFSAEFTRDVYSSLSLSTDALLEGERMASPPEFLPRTFEQPDPIAHAMERLRGWSATGELTPERRRNGMESLLLELLYAHQMVQGEVFSYPATRHSTRQDIYRRVHRARDFLEAHLHQPITLEDLAGVANLTVFHFCRAFKHIFHCTPNAYLTHRRLERAKWLLKHTSLSVLEVTLDVGFESPTTFSTVFKKRFGMTPTQYRSQSG</sequence>
<dbReference type="PANTHER" id="PTHR46796">
    <property type="entry name" value="HTH-TYPE TRANSCRIPTIONAL ACTIVATOR RHAS-RELATED"/>
    <property type="match status" value="1"/>
</dbReference>
<dbReference type="Pfam" id="PF12833">
    <property type="entry name" value="HTH_18"/>
    <property type="match status" value="1"/>
</dbReference>
<feature type="domain" description="HTH araC/xylS-type" evidence="4">
    <location>
        <begin position="179"/>
        <end position="277"/>
    </location>
</feature>
<evidence type="ECO:0000313" key="6">
    <source>
        <dbReference type="Proteomes" id="UP000321306"/>
    </source>
</evidence>
<evidence type="ECO:0000256" key="1">
    <source>
        <dbReference type="ARBA" id="ARBA00023015"/>
    </source>
</evidence>